<proteinExistence type="predicted"/>
<protein>
    <submittedName>
        <fullName evidence="2">Uncharacterized protein</fullName>
    </submittedName>
</protein>
<comment type="caution">
    <text evidence="2">The sequence shown here is derived from an EMBL/GenBank/DDBJ whole genome shotgun (WGS) entry which is preliminary data.</text>
</comment>
<evidence type="ECO:0000313" key="3">
    <source>
        <dbReference type="Proteomes" id="UP001139409"/>
    </source>
</evidence>
<sequence>MKTKEELKRQSKIHQQALEHDFEEIIVEGKRTAKKAALVAGGILLTYLVVRAITRKKVVVRESAGSQNFYENPPQKSGVVGTMGKMILTEAAILGMKFAKEKVKDYIDNLMETDDDPEDPTK</sequence>
<keyword evidence="3" id="KW-1185">Reference proteome</keyword>
<dbReference type="Proteomes" id="UP001139409">
    <property type="component" value="Unassembled WGS sequence"/>
</dbReference>
<accession>A0A9X1KWW6</accession>
<reference evidence="2" key="1">
    <citation type="submission" date="2021-09" db="EMBL/GenBank/DDBJ databases">
        <title>Fulvivirga sp. isolated from coastal sediment.</title>
        <authorList>
            <person name="Yu H."/>
        </authorList>
    </citation>
    <scope>NUCLEOTIDE SEQUENCE</scope>
    <source>
        <strain evidence="2">1062</strain>
    </source>
</reference>
<evidence type="ECO:0000256" key="1">
    <source>
        <dbReference type="SAM" id="Phobius"/>
    </source>
</evidence>
<evidence type="ECO:0000313" key="2">
    <source>
        <dbReference type="EMBL" id="MCA6074374.1"/>
    </source>
</evidence>
<keyword evidence="1" id="KW-0812">Transmembrane</keyword>
<feature type="transmembrane region" description="Helical" evidence="1">
    <location>
        <begin position="36"/>
        <end position="54"/>
    </location>
</feature>
<dbReference type="EMBL" id="JAIXNE010000001">
    <property type="protein sequence ID" value="MCA6074374.1"/>
    <property type="molecule type" value="Genomic_DNA"/>
</dbReference>
<gene>
    <name evidence="2" type="ORF">LDX50_05815</name>
</gene>
<dbReference type="RefSeq" id="WP_225697468.1">
    <property type="nucleotide sequence ID" value="NZ_JAIXNE010000001.1"/>
</dbReference>
<dbReference type="AlphaFoldDB" id="A0A9X1KWW6"/>
<organism evidence="2 3">
    <name type="scientific">Fulvivirga sedimenti</name>
    <dbReference type="NCBI Taxonomy" id="2879465"/>
    <lineage>
        <taxon>Bacteria</taxon>
        <taxon>Pseudomonadati</taxon>
        <taxon>Bacteroidota</taxon>
        <taxon>Cytophagia</taxon>
        <taxon>Cytophagales</taxon>
        <taxon>Fulvivirgaceae</taxon>
        <taxon>Fulvivirga</taxon>
    </lineage>
</organism>
<name>A0A9X1KWW6_9BACT</name>
<keyword evidence="1" id="KW-1133">Transmembrane helix</keyword>
<keyword evidence="1" id="KW-0472">Membrane</keyword>